<dbReference type="Gene3D" id="1.10.101.10">
    <property type="entry name" value="PGBD-like superfamily/PGBD"/>
    <property type="match status" value="1"/>
</dbReference>
<evidence type="ECO:0000256" key="1">
    <source>
        <dbReference type="ARBA" id="ARBA00004196"/>
    </source>
</evidence>
<gene>
    <name evidence="6" type="ORF">D5H75_23790</name>
</gene>
<name>A0A3A4AVS4_9ACTN</name>
<proteinExistence type="predicted"/>
<comment type="subcellular location">
    <subcellularLocation>
        <location evidence="1">Cell envelope</location>
    </subcellularLocation>
</comment>
<dbReference type="InterPro" id="IPR036366">
    <property type="entry name" value="PGBDSf"/>
</dbReference>
<evidence type="ECO:0000256" key="3">
    <source>
        <dbReference type="SAM" id="MobiDB-lite"/>
    </source>
</evidence>
<evidence type="ECO:0000259" key="5">
    <source>
        <dbReference type="Pfam" id="PF01471"/>
    </source>
</evidence>
<organism evidence="6 7">
    <name type="scientific">Bailinhaonella thermotolerans</name>
    <dbReference type="NCBI Taxonomy" id="1070861"/>
    <lineage>
        <taxon>Bacteria</taxon>
        <taxon>Bacillati</taxon>
        <taxon>Actinomycetota</taxon>
        <taxon>Actinomycetes</taxon>
        <taxon>Streptosporangiales</taxon>
        <taxon>Streptosporangiaceae</taxon>
        <taxon>Bailinhaonella</taxon>
    </lineage>
</organism>
<dbReference type="InterPro" id="IPR050465">
    <property type="entry name" value="UPF0194_transport"/>
</dbReference>
<dbReference type="Gene3D" id="2.40.420.20">
    <property type="match status" value="1"/>
</dbReference>
<dbReference type="AlphaFoldDB" id="A0A3A4AVS4"/>
<evidence type="ECO:0000313" key="7">
    <source>
        <dbReference type="Proteomes" id="UP000265768"/>
    </source>
</evidence>
<protein>
    <submittedName>
        <fullName evidence="6">HlyD family efflux transporter periplasmic adaptor subunit</fullName>
    </submittedName>
</protein>
<dbReference type="OrthoDB" id="3268648at2"/>
<comment type="caution">
    <text evidence="6">The sequence shown here is derived from an EMBL/GenBank/DDBJ whole genome shotgun (WGS) entry which is preliminary data.</text>
</comment>
<feature type="signal peptide" evidence="4">
    <location>
        <begin position="1"/>
        <end position="20"/>
    </location>
</feature>
<dbReference type="Pfam" id="PF01471">
    <property type="entry name" value="PG_binding_1"/>
    <property type="match status" value="1"/>
</dbReference>
<dbReference type="SUPFAM" id="SSF47090">
    <property type="entry name" value="PGBD-like"/>
    <property type="match status" value="1"/>
</dbReference>
<evidence type="ECO:0000256" key="4">
    <source>
        <dbReference type="SAM" id="SignalP"/>
    </source>
</evidence>
<dbReference type="InterPro" id="IPR036365">
    <property type="entry name" value="PGBD-like_sf"/>
</dbReference>
<reference evidence="6 7" key="1">
    <citation type="submission" date="2018-09" db="EMBL/GenBank/DDBJ databases">
        <title>YIM 75507 draft genome.</title>
        <authorList>
            <person name="Tang S."/>
            <person name="Feng Y."/>
        </authorList>
    </citation>
    <scope>NUCLEOTIDE SEQUENCE [LARGE SCALE GENOMIC DNA]</scope>
    <source>
        <strain evidence="6 7">YIM 75507</strain>
    </source>
</reference>
<dbReference type="GO" id="GO:0030313">
    <property type="term" value="C:cell envelope"/>
    <property type="evidence" value="ECO:0007669"/>
    <property type="project" value="UniProtKB-SubCell"/>
</dbReference>
<accession>A0A3A4AVS4</accession>
<sequence>MLIGGLAAAALIAGGGIAFAALGDPGEAPASTKAAAGSTAPVTRGDLVDTRSVSGTLTYTAERGITTGAAGTVTAVPKPGSIVRQGRPLLKVDRKPVVLLYGELPLYRELRQGVSKGPDVRQLETALKALGYGEGMTVDKEFTWQTARAVREWQKRNGLERTGAVDSAQAVFLPGPVRVAEPKVATGDRLAAGQRILTVTGTTRIVHVDLDAEDQRLVKRGDKVSVELPGGQRATGRVSSVGTVAKQEKSEGGGGPGGSGKTTVDVEIRLSGKTGRLDQAPVTVTLESERRENVLSVPVEALLALREGGFGVELVEANGTRRIVGVETGAYGGGRVEVTGGGLEAGMNVGVPAK</sequence>
<dbReference type="Proteomes" id="UP000265768">
    <property type="component" value="Unassembled WGS sequence"/>
</dbReference>
<dbReference type="EMBL" id="QZEY01000010">
    <property type="protein sequence ID" value="RJL30157.1"/>
    <property type="molecule type" value="Genomic_DNA"/>
</dbReference>
<feature type="domain" description="Peptidoglycan binding-like" evidence="5">
    <location>
        <begin position="117"/>
        <end position="169"/>
    </location>
</feature>
<evidence type="ECO:0000313" key="6">
    <source>
        <dbReference type="EMBL" id="RJL30157.1"/>
    </source>
</evidence>
<feature type="chain" id="PRO_5038376252" evidence="4">
    <location>
        <begin position="21"/>
        <end position="354"/>
    </location>
</feature>
<dbReference type="PANTHER" id="PTHR32347">
    <property type="entry name" value="EFFLUX SYSTEM COMPONENT YKNX-RELATED"/>
    <property type="match status" value="1"/>
</dbReference>
<keyword evidence="7" id="KW-1185">Reference proteome</keyword>
<feature type="region of interest" description="Disordered" evidence="3">
    <location>
        <begin position="228"/>
        <end position="263"/>
    </location>
</feature>
<keyword evidence="4" id="KW-0732">Signal</keyword>
<keyword evidence="2" id="KW-0175">Coiled coil</keyword>
<dbReference type="InterPro" id="IPR002477">
    <property type="entry name" value="Peptidoglycan-bd-like"/>
</dbReference>
<evidence type="ECO:0000256" key="2">
    <source>
        <dbReference type="ARBA" id="ARBA00023054"/>
    </source>
</evidence>